<gene>
    <name evidence="3" type="ORF">LSCM1_07320</name>
</gene>
<dbReference type="Proteomes" id="UP000673552">
    <property type="component" value="Chromosome 7"/>
</dbReference>
<name>A0A836KX65_9TRYP</name>
<reference evidence="3 4" key="1">
    <citation type="submission" date="2021-03" db="EMBL/GenBank/DDBJ databases">
        <title>Leishmania (Mundinia) martiniquensis Genome sequencing and assembly.</title>
        <authorList>
            <person name="Almutairi H."/>
            <person name="Gatherer D."/>
        </authorList>
    </citation>
    <scope>NUCLEOTIDE SEQUENCE [LARGE SCALE GENOMIC DNA]</scope>
    <source>
        <strain evidence="3">LSCM1</strain>
    </source>
</reference>
<accession>A0A836KX65</accession>
<dbReference type="Pfam" id="PF17800">
    <property type="entry name" value="NPL"/>
    <property type="match status" value="1"/>
</dbReference>
<dbReference type="AlphaFoldDB" id="A0A836KX65"/>
<keyword evidence="4" id="KW-1185">Reference proteome</keyword>
<feature type="compositionally biased region" description="Low complexity" evidence="1">
    <location>
        <begin position="114"/>
        <end position="127"/>
    </location>
</feature>
<dbReference type="GeneID" id="92517207"/>
<feature type="compositionally biased region" description="Acidic residues" evidence="1">
    <location>
        <begin position="187"/>
        <end position="198"/>
    </location>
</feature>
<feature type="domain" description="Nucleoplasmin-like" evidence="2">
    <location>
        <begin position="5"/>
        <end position="106"/>
    </location>
</feature>
<comment type="caution">
    <text evidence="3">The sequence shown here is derived from an EMBL/GenBank/DDBJ whole genome shotgun (WGS) entry which is preliminary data.</text>
</comment>
<organism evidence="3 4">
    <name type="scientific">Leishmania martiniquensis</name>
    <dbReference type="NCBI Taxonomy" id="1580590"/>
    <lineage>
        <taxon>Eukaryota</taxon>
        <taxon>Discoba</taxon>
        <taxon>Euglenozoa</taxon>
        <taxon>Kinetoplastea</taxon>
        <taxon>Metakinetoplastina</taxon>
        <taxon>Trypanosomatida</taxon>
        <taxon>Trypanosomatidae</taxon>
        <taxon>Leishmaniinae</taxon>
        <taxon>Leishmania</taxon>
    </lineage>
</organism>
<dbReference type="InterPro" id="IPR041232">
    <property type="entry name" value="NPL"/>
</dbReference>
<evidence type="ECO:0000313" key="4">
    <source>
        <dbReference type="Proteomes" id="UP000673552"/>
    </source>
</evidence>
<dbReference type="SMR" id="A0A836KX65"/>
<evidence type="ECO:0000256" key="1">
    <source>
        <dbReference type="SAM" id="MobiDB-lite"/>
    </source>
</evidence>
<evidence type="ECO:0000313" key="3">
    <source>
        <dbReference type="EMBL" id="KAG5486200.1"/>
    </source>
</evidence>
<dbReference type="OrthoDB" id="273080at2759"/>
<dbReference type="KEGG" id="lmat:92517207"/>
<feature type="region of interest" description="Disordered" evidence="1">
    <location>
        <begin position="168"/>
        <end position="198"/>
    </location>
</feature>
<dbReference type="RefSeq" id="XP_067181052.1">
    <property type="nucleotide sequence ID" value="XM_067324695.1"/>
</dbReference>
<proteinExistence type="predicted"/>
<sequence>MLNCFFGAELKPDGVPVSFAIPKGTSLVITQCAVTSVVPPQQSPRSPADTDASSSPSVAAQAYSPVTLCVQGHGLPTRFAVCSLSPAQKITYCPLQLLFSEPVSFVLVPQTGSSAAAGKSSSLPPASQRGKKMGRNEKRDKTAAGAHGGGAAAASAAYPTVHLTGYYERAADEDEDDGVAMSAMAASDEENENGFDEA</sequence>
<protein>
    <recommendedName>
        <fullName evidence="2">Nucleoplasmin-like domain-containing protein</fullName>
    </recommendedName>
</protein>
<evidence type="ECO:0000259" key="2">
    <source>
        <dbReference type="Pfam" id="PF17800"/>
    </source>
</evidence>
<feature type="region of interest" description="Disordered" evidence="1">
    <location>
        <begin position="114"/>
        <end position="155"/>
    </location>
</feature>
<dbReference type="EMBL" id="JAFEUZ010000007">
    <property type="protein sequence ID" value="KAG5486200.1"/>
    <property type="molecule type" value="Genomic_DNA"/>
</dbReference>